<evidence type="ECO:0000313" key="3">
    <source>
        <dbReference type="EMBL" id="KIO47131.1"/>
    </source>
</evidence>
<dbReference type="SUPFAM" id="SSF48452">
    <property type="entry name" value="TPR-like"/>
    <property type="match status" value="1"/>
</dbReference>
<reference evidence="3 4" key="1">
    <citation type="submission" date="2014-07" db="EMBL/GenBank/DDBJ databases">
        <title>Porphyromonadaceae bacterium OUH 334697 = ATCC BAA-2682 = DSM 28341 draft genome.</title>
        <authorList>
            <person name="Sydenham T.V."/>
            <person name="Hasman H."/>
            <person name="Justesen U.S."/>
        </authorList>
    </citation>
    <scope>NUCLEOTIDE SEQUENCE [LARGE SCALE GENOMIC DNA]</scope>
    <source>
        <strain evidence="3 4">OUH 334697</strain>
    </source>
</reference>
<gene>
    <name evidence="3" type="ORF">IE90_00565</name>
</gene>
<dbReference type="InterPro" id="IPR011990">
    <property type="entry name" value="TPR-like_helical_dom_sf"/>
</dbReference>
<sequence length="495" mass="57327">MKRIWIFILLLGVLSSCNDFLDVTSDTELVEEDLYSDITGVRMAVNGVYKSLSSTDLYGKNLTWGFASAIGHNYQTSSTTYLPTSLYYAAQFDWENAETVTEQIWSKAYNTIAACNDIIQHVEGKDTTFFELGSIEKDMILGEMYGVRAMLHFDIYRLFAPAPVTNYAGTTIPYVTTYPDHQPVHKTAEEVETLIIEDMERAKALLTKVDTVFCVSWCKSTSARLRHSNSWSSAPPNDFFSYRGHRMNYWGATALLARMYLYLGDEDNAYKNAWICYRFHQRNWFKWTSASYLGLITDKDYVYPKKPDEIFMAFSNNNNYDNWESTIGTSNYAFRMKNMTELFKGDEDDYRLVGYYNRYGYQRYLTWIRPAGTSYTATSTAENQGPYLPIISFPEMYHILIECMINKNQITEAVGLLNTIRQKRGAKTTIPETIAADQLKERLVTDIIRETLTMGQTFYMFKRLNRDIFNGEENIKMSSEKWTIPLPQSETDYQF</sequence>
<dbReference type="RefSeq" id="WP_041501980.1">
    <property type="nucleotide sequence ID" value="NZ_JPIT01000007.1"/>
</dbReference>
<evidence type="ECO:0000313" key="4">
    <source>
        <dbReference type="Proteomes" id="UP000031937"/>
    </source>
</evidence>
<dbReference type="AlphaFoldDB" id="A0AB34R582"/>
<dbReference type="Pfam" id="PF14322">
    <property type="entry name" value="SusD-like_3"/>
    <property type="match status" value="1"/>
</dbReference>
<proteinExistence type="predicted"/>
<feature type="domain" description="SusD-like N-terminal" evidence="2">
    <location>
        <begin position="19"/>
        <end position="208"/>
    </location>
</feature>
<dbReference type="Proteomes" id="UP000031937">
    <property type="component" value="Unassembled WGS sequence"/>
</dbReference>
<keyword evidence="1" id="KW-0732">Signal</keyword>
<name>A0AB34R582_9PORP</name>
<organism evidence="3 4">
    <name type="scientific">Sanguibacteroides justesenii</name>
    <dbReference type="NCBI Taxonomy" id="1547597"/>
    <lineage>
        <taxon>Bacteria</taxon>
        <taxon>Pseudomonadati</taxon>
        <taxon>Bacteroidota</taxon>
        <taxon>Bacteroidia</taxon>
        <taxon>Bacteroidales</taxon>
        <taxon>Porphyromonadaceae</taxon>
        <taxon>Sanguibacteroides</taxon>
    </lineage>
</organism>
<feature type="signal peptide" evidence="1">
    <location>
        <begin position="1"/>
        <end position="21"/>
    </location>
</feature>
<dbReference type="PROSITE" id="PS51257">
    <property type="entry name" value="PROKAR_LIPOPROTEIN"/>
    <property type="match status" value="1"/>
</dbReference>
<comment type="caution">
    <text evidence="3">The sequence shown here is derived from an EMBL/GenBank/DDBJ whole genome shotgun (WGS) entry which is preliminary data.</text>
</comment>
<dbReference type="Gene3D" id="1.25.40.390">
    <property type="match status" value="2"/>
</dbReference>
<evidence type="ECO:0000259" key="2">
    <source>
        <dbReference type="Pfam" id="PF14322"/>
    </source>
</evidence>
<dbReference type="EMBL" id="JPIT01000007">
    <property type="protein sequence ID" value="KIO47131.1"/>
    <property type="molecule type" value="Genomic_DNA"/>
</dbReference>
<dbReference type="InterPro" id="IPR033985">
    <property type="entry name" value="SusD-like_N"/>
</dbReference>
<evidence type="ECO:0000256" key="1">
    <source>
        <dbReference type="SAM" id="SignalP"/>
    </source>
</evidence>
<protein>
    <recommendedName>
        <fullName evidence="2">SusD-like N-terminal domain-containing protein</fullName>
    </recommendedName>
</protein>
<accession>A0AB34R582</accession>
<feature type="chain" id="PRO_5044261158" description="SusD-like N-terminal domain-containing protein" evidence="1">
    <location>
        <begin position="22"/>
        <end position="495"/>
    </location>
</feature>